<dbReference type="Proteomes" id="UP000533598">
    <property type="component" value="Unassembled WGS sequence"/>
</dbReference>
<gene>
    <name evidence="5" type="ORF">HNR67_007979</name>
</gene>
<dbReference type="InterPro" id="IPR011006">
    <property type="entry name" value="CheY-like_superfamily"/>
</dbReference>
<keyword evidence="5" id="KW-0238">DNA-binding</keyword>
<keyword evidence="6" id="KW-1185">Reference proteome</keyword>
<dbReference type="RefSeq" id="WP_185008748.1">
    <property type="nucleotide sequence ID" value="NZ_BAAAUI010000058.1"/>
</dbReference>
<accession>A0A7W7FWT7</accession>
<dbReference type="SUPFAM" id="SSF52172">
    <property type="entry name" value="CheY-like"/>
    <property type="match status" value="1"/>
</dbReference>
<dbReference type="PANTHER" id="PTHR37299">
    <property type="entry name" value="TRANSCRIPTIONAL REGULATOR-RELATED"/>
    <property type="match status" value="1"/>
</dbReference>
<dbReference type="SMART" id="SM00850">
    <property type="entry name" value="LytTR"/>
    <property type="match status" value="1"/>
</dbReference>
<dbReference type="Gene3D" id="2.40.50.1020">
    <property type="entry name" value="LytTr DNA-binding domain"/>
    <property type="match status" value="1"/>
</dbReference>
<dbReference type="Pfam" id="PF04397">
    <property type="entry name" value="LytTR"/>
    <property type="match status" value="1"/>
</dbReference>
<protein>
    <submittedName>
        <fullName evidence="5">DNA-binding LytR/AlgR family response regulator</fullName>
    </submittedName>
</protein>
<sequence>MLRVLAVDDEAPLLAELLHMLRADGRIEQADGAEGAMEALRHIDQVAKEGDHLDAVFLDIHMPGLDGLELARLLTRFSTPPLVVFVTAYEDFAVQAFELKAVDYVLKPIRAARLAEAVRRVAERVRAERLDPVPAGPAAPAQPAGAHPVTQEPPDEVIPVELGGLTRFVRLADVHYAQACGDYARLHTGQETHLIRASLGQLEERWRAAGFVRVHRSHLVSLRFVDELRLDTGQLSVRVGAQVLPVSRRHARELRDLLVRQARPDRQPPR</sequence>
<dbReference type="Gene3D" id="3.40.50.2300">
    <property type="match status" value="1"/>
</dbReference>
<evidence type="ECO:0000313" key="5">
    <source>
        <dbReference type="EMBL" id="MBB4681861.1"/>
    </source>
</evidence>
<name>A0A7W7FWT7_9PSEU</name>
<reference evidence="5 6" key="1">
    <citation type="submission" date="2020-08" db="EMBL/GenBank/DDBJ databases">
        <title>Sequencing the genomes of 1000 actinobacteria strains.</title>
        <authorList>
            <person name="Klenk H.-P."/>
        </authorList>
    </citation>
    <scope>NUCLEOTIDE SEQUENCE [LARGE SCALE GENOMIC DNA]</scope>
    <source>
        <strain evidence="5 6">DSM 44230</strain>
    </source>
</reference>
<feature type="domain" description="Response regulatory" evidence="3">
    <location>
        <begin position="3"/>
        <end position="122"/>
    </location>
</feature>
<dbReference type="PROSITE" id="PS50110">
    <property type="entry name" value="RESPONSE_REGULATORY"/>
    <property type="match status" value="1"/>
</dbReference>
<evidence type="ECO:0000259" key="4">
    <source>
        <dbReference type="PROSITE" id="PS50930"/>
    </source>
</evidence>
<comment type="caution">
    <text evidence="5">The sequence shown here is derived from an EMBL/GenBank/DDBJ whole genome shotgun (WGS) entry which is preliminary data.</text>
</comment>
<dbReference type="InterPro" id="IPR001789">
    <property type="entry name" value="Sig_transdc_resp-reg_receiver"/>
</dbReference>
<dbReference type="PROSITE" id="PS50930">
    <property type="entry name" value="HTH_LYTTR"/>
    <property type="match status" value="1"/>
</dbReference>
<proteinExistence type="predicted"/>
<feature type="modified residue" description="4-aspartylphosphate" evidence="1">
    <location>
        <position position="59"/>
    </location>
</feature>
<evidence type="ECO:0000256" key="1">
    <source>
        <dbReference type="PROSITE-ProRule" id="PRU00169"/>
    </source>
</evidence>
<evidence type="ECO:0000259" key="3">
    <source>
        <dbReference type="PROSITE" id="PS50110"/>
    </source>
</evidence>
<dbReference type="InterPro" id="IPR007492">
    <property type="entry name" value="LytTR_DNA-bd_dom"/>
</dbReference>
<dbReference type="SMART" id="SM00448">
    <property type="entry name" value="REC"/>
    <property type="match status" value="1"/>
</dbReference>
<dbReference type="EMBL" id="JACHMH010000001">
    <property type="protein sequence ID" value="MBB4681861.1"/>
    <property type="molecule type" value="Genomic_DNA"/>
</dbReference>
<dbReference type="Pfam" id="PF00072">
    <property type="entry name" value="Response_reg"/>
    <property type="match status" value="1"/>
</dbReference>
<dbReference type="InterPro" id="IPR046947">
    <property type="entry name" value="LytR-like"/>
</dbReference>
<dbReference type="GO" id="GO:0003677">
    <property type="term" value="F:DNA binding"/>
    <property type="evidence" value="ECO:0007669"/>
    <property type="project" value="UniProtKB-KW"/>
</dbReference>
<feature type="domain" description="HTH LytTR-type" evidence="4">
    <location>
        <begin position="158"/>
        <end position="260"/>
    </location>
</feature>
<dbReference type="PANTHER" id="PTHR37299:SF1">
    <property type="entry name" value="STAGE 0 SPORULATION PROTEIN A HOMOLOG"/>
    <property type="match status" value="1"/>
</dbReference>
<evidence type="ECO:0000313" key="6">
    <source>
        <dbReference type="Proteomes" id="UP000533598"/>
    </source>
</evidence>
<dbReference type="GO" id="GO:0000156">
    <property type="term" value="F:phosphorelay response regulator activity"/>
    <property type="evidence" value="ECO:0007669"/>
    <property type="project" value="InterPro"/>
</dbReference>
<dbReference type="AlphaFoldDB" id="A0A7W7FWT7"/>
<feature type="compositionally biased region" description="Low complexity" evidence="2">
    <location>
        <begin position="132"/>
        <end position="149"/>
    </location>
</feature>
<feature type="region of interest" description="Disordered" evidence="2">
    <location>
        <begin position="132"/>
        <end position="153"/>
    </location>
</feature>
<keyword evidence="1" id="KW-0597">Phosphoprotein</keyword>
<evidence type="ECO:0000256" key="2">
    <source>
        <dbReference type="SAM" id="MobiDB-lite"/>
    </source>
</evidence>
<organism evidence="5 6">
    <name type="scientific">Crossiella cryophila</name>
    <dbReference type="NCBI Taxonomy" id="43355"/>
    <lineage>
        <taxon>Bacteria</taxon>
        <taxon>Bacillati</taxon>
        <taxon>Actinomycetota</taxon>
        <taxon>Actinomycetes</taxon>
        <taxon>Pseudonocardiales</taxon>
        <taxon>Pseudonocardiaceae</taxon>
        <taxon>Crossiella</taxon>
    </lineage>
</organism>